<feature type="region of interest" description="Disordered" evidence="1">
    <location>
        <begin position="1"/>
        <end position="24"/>
    </location>
</feature>
<evidence type="ECO:0008006" key="7">
    <source>
        <dbReference type="Google" id="ProtNLM"/>
    </source>
</evidence>
<keyword evidence="6" id="KW-1185">Reference proteome</keyword>
<gene>
    <name evidence="2" type="ORF">BLS_009305</name>
    <name evidence="4" type="ORF">EG327_009573</name>
    <name evidence="3" type="ORF">EG328_007124</name>
</gene>
<accession>A0A8H3YQ41</accession>
<evidence type="ECO:0000313" key="2">
    <source>
        <dbReference type="EMBL" id="KAE9963428.1"/>
    </source>
</evidence>
<evidence type="ECO:0000256" key="1">
    <source>
        <dbReference type="SAM" id="MobiDB-lite"/>
    </source>
</evidence>
<evidence type="ECO:0000313" key="6">
    <source>
        <dbReference type="Proteomes" id="UP000490939"/>
    </source>
</evidence>
<proteinExistence type="predicted"/>
<dbReference type="EMBL" id="WNWR01000643">
    <property type="protein sequence ID" value="KAE9972168.1"/>
    <property type="molecule type" value="Genomic_DNA"/>
</dbReference>
<dbReference type="AlphaFoldDB" id="A0A8H3YQ41"/>
<feature type="compositionally biased region" description="Polar residues" evidence="1">
    <location>
        <begin position="11"/>
        <end position="24"/>
    </location>
</feature>
<dbReference type="EMBL" id="WNWQ01000842">
    <property type="protein sequence ID" value="KAE9963428.1"/>
    <property type="molecule type" value="Genomic_DNA"/>
</dbReference>
<dbReference type="Proteomes" id="UP000447873">
    <property type="component" value="Unassembled WGS sequence"/>
</dbReference>
<dbReference type="Proteomes" id="UP000490939">
    <property type="component" value="Unassembled WGS sequence"/>
</dbReference>
<reference evidence="3 5" key="1">
    <citation type="submission" date="2018-12" db="EMBL/GenBank/DDBJ databases">
        <title>Venturia inaequalis Genome Resource.</title>
        <authorList>
            <person name="Lichtner F.J."/>
        </authorList>
    </citation>
    <scope>NUCLEOTIDE SEQUENCE [LARGE SCALE GENOMIC DNA]</scope>
    <source>
        <strain evidence="3 5">120213</strain>
        <strain evidence="2">Bline_iso_100314</strain>
        <strain evidence="4 6">DMI_063113</strain>
    </source>
</reference>
<comment type="caution">
    <text evidence="3">The sequence shown here is derived from an EMBL/GenBank/DDBJ whole genome shotgun (WGS) entry which is preliminary data.</text>
</comment>
<name>A0A8H3YQ41_VENIN</name>
<evidence type="ECO:0000313" key="4">
    <source>
        <dbReference type="EMBL" id="KAE9972168.1"/>
    </source>
</evidence>
<dbReference type="EMBL" id="WNWS01000382">
    <property type="protein sequence ID" value="KAE9969009.1"/>
    <property type="molecule type" value="Genomic_DNA"/>
</dbReference>
<protein>
    <recommendedName>
        <fullName evidence="7">F-box domain-containing protein</fullName>
    </recommendedName>
</protein>
<organism evidence="3 5">
    <name type="scientific">Venturia inaequalis</name>
    <name type="common">Apple scab fungus</name>
    <dbReference type="NCBI Taxonomy" id="5025"/>
    <lineage>
        <taxon>Eukaryota</taxon>
        <taxon>Fungi</taxon>
        <taxon>Dikarya</taxon>
        <taxon>Ascomycota</taxon>
        <taxon>Pezizomycotina</taxon>
        <taxon>Dothideomycetes</taxon>
        <taxon>Pleosporomycetidae</taxon>
        <taxon>Venturiales</taxon>
        <taxon>Venturiaceae</taxon>
        <taxon>Venturia</taxon>
    </lineage>
</organism>
<sequence>MGRLRKKAKVAQSSGVEANASAQPHMTASAKDMISTMPTEILDKIFKLLLPRKLPIVITADSGLSCQNRRIKDVYNLMSVSRQVNRSASDVLWKNVIVTVKLIHSDVASYRSGSTTLKAFGFDWTPPNRNVPARLKIAETETLENYLLNVKTVRIQLHSESLKSERSFKARSAGDKAFKEYASYFMSVLRKSRNLTKLLVEIKTDETYMSRFRFKKETKRFRWHLDTLGLFKGIGGRLEVKAVDCDGDELQIGEASLVSYIQELQTLAQELKVEKIP</sequence>
<evidence type="ECO:0000313" key="3">
    <source>
        <dbReference type="EMBL" id="KAE9969009.1"/>
    </source>
</evidence>
<dbReference type="Proteomes" id="UP000433883">
    <property type="component" value="Unassembled WGS sequence"/>
</dbReference>
<evidence type="ECO:0000313" key="5">
    <source>
        <dbReference type="Proteomes" id="UP000447873"/>
    </source>
</evidence>